<keyword evidence="1" id="KW-1133">Transmembrane helix</keyword>
<sequence>MYHFADLELIELLFPKEDDNSDGYEPKDHIFEISKLVSPYGDGLVYESKYSQLFYEAKMRTFNKAWEIYKSQLDRDIVDQVIMTTASATVSAVVAAYVTATIIASTLGWGTPAAITAGHLAGTVAYVAVYSLLTKFNIDFKQHEAKSRERAFVFYPEGGREEPTSLNDRSSADAFFHDSMPAAIAGHPGAYYTTVRGGEVGNMYTAVAIASPPNYARLVNPGNLVGMLSFLTSMDLDALTVNPNAMIGLDFDNMN</sequence>
<gene>
    <name evidence="2" type="ORF">S03H2_36077</name>
</gene>
<dbReference type="AlphaFoldDB" id="X1G780"/>
<feature type="transmembrane region" description="Helical" evidence="1">
    <location>
        <begin position="81"/>
        <end position="107"/>
    </location>
</feature>
<organism evidence="2">
    <name type="scientific">marine sediment metagenome</name>
    <dbReference type="NCBI Taxonomy" id="412755"/>
    <lineage>
        <taxon>unclassified sequences</taxon>
        <taxon>metagenomes</taxon>
        <taxon>ecological metagenomes</taxon>
    </lineage>
</organism>
<comment type="caution">
    <text evidence="2">The sequence shown here is derived from an EMBL/GenBank/DDBJ whole genome shotgun (WGS) entry which is preliminary data.</text>
</comment>
<keyword evidence="1" id="KW-0472">Membrane</keyword>
<reference evidence="2" key="1">
    <citation type="journal article" date="2014" name="Front. Microbiol.">
        <title>High frequency of phylogenetically diverse reductive dehalogenase-homologous genes in deep subseafloor sedimentary metagenomes.</title>
        <authorList>
            <person name="Kawai M."/>
            <person name="Futagami T."/>
            <person name="Toyoda A."/>
            <person name="Takaki Y."/>
            <person name="Nishi S."/>
            <person name="Hori S."/>
            <person name="Arai W."/>
            <person name="Tsubouchi T."/>
            <person name="Morono Y."/>
            <person name="Uchiyama I."/>
            <person name="Ito T."/>
            <person name="Fujiyama A."/>
            <person name="Inagaki F."/>
            <person name="Takami H."/>
        </authorList>
    </citation>
    <scope>NUCLEOTIDE SEQUENCE</scope>
    <source>
        <strain evidence="2">Expedition CK06-06</strain>
    </source>
</reference>
<feature type="non-terminal residue" evidence="2">
    <location>
        <position position="255"/>
    </location>
</feature>
<proteinExistence type="predicted"/>
<name>X1G780_9ZZZZ</name>
<keyword evidence="1" id="KW-0812">Transmembrane</keyword>
<protein>
    <submittedName>
        <fullName evidence="2">Uncharacterized protein</fullName>
    </submittedName>
</protein>
<evidence type="ECO:0000313" key="2">
    <source>
        <dbReference type="EMBL" id="GAH53092.1"/>
    </source>
</evidence>
<feature type="transmembrane region" description="Helical" evidence="1">
    <location>
        <begin position="113"/>
        <end position="133"/>
    </location>
</feature>
<dbReference type="EMBL" id="BARU01022117">
    <property type="protein sequence ID" value="GAH53092.1"/>
    <property type="molecule type" value="Genomic_DNA"/>
</dbReference>
<evidence type="ECO:0000256" key="1">
    <source>
        <dbReference type="SAM" id="Phobius"/>
    </source>
</evidence>
<accession>X1G780</accession>